<evidence type="ECO:0000256" key="3">
    <source>
        <dbReference type="ARBA" id="ARBA00022723"/>
    </source>
</evidence>
<dbReference type="Gene3D" id="3.40.190.10">
    <property type="entry name" value="Periplasmic binding protein-like II"/>
    <property type="match status" value="2"/>
</dbReference>
<dbReference type="PIRSF" id="PIRSF004846">
    <property type="entry name" value="ModA"/>
    <property type="match status" value="1"/>
</dbReference>
<evidence type="ECO:0000313" key="7">
    <source>
        <dbReference type="EMBL" id="QTN36170.1"/>
    </source>
</evidence>
<keyword evidence="3 6" id="KW-0479">Metal-binding</keyword>
<reference evidence="7" key="1">
    <citation type="submission" date="2020-07" db="EMBL/GenBank/DDBJ databases">
        <title>Genome sequences of bacteria associated with the marine, planktonic diatom Thalassiosira profunda strain ECT2AJA-044.</title>
        <authorList>
            <person name="Gargas C.B."/>
            <person name="Roberts W.R."/>
            <person name="Alverson A.J."/>
        </authorList>
    </citation>
    <scope>NUCLEOTIDE SEQUENCE</scope>
    <source>
        <strain evidence="7">ECT2AJA-044</strain>
    </source>
</reference>
<feature type="binding site" evidence="6">
    <location>
        <position position="27"/>
    </location>
    <ligand>
        <name>molybdate</name>
        <dbReference type="ChEBI" id="CHEBI:36264"/>
    </ligand>
</feature>
<keyword evidence="2 6" id="KW-0500">Molybdenum</keyword>
<dbReference type="InterPro" id="IPR005950">
    <property type="entry name" value="ModA"/>
</dbReference>
<feature type="binding site" evidence="6">
    <location>
        <position position="158"/>
    </location>
    <ligand>
        <name>molybdate</name>
        <dbReference type="ChEBI" id="CHEBI:36264"/>
    </ligand>
</feature>
<keyword evidence="4" id="KW-0732">Signal</keyword>
<dbReference type="GO" id="GO:0046872">
    <property type="term" value="F:metal ion binding"/>
    <property type="evidence" value="ECO:0007669"/>
    <property type="project" value="UniProtKB-KW"/>
</dbReference>
<name>A0A975EQ80_9RHOB</name>
<comment type="subunit">
    <text evidence="5">The complex is composed of two ATP-binding proteins (ModC), two transmembrane proteins (ModB) and a solute-binding protein (ModA).</text>
</comment>
<feature type="binding site" evidence="6">
    <location>
        <position position="50"/>
    </location>
    <ligand>
        <name>molybdate</name>
        <dbReference type="ChEBI" id="CHEBI:36264"/>
    </ligand>
</feature>
<dbReference type="SUPFAM" id="SSF53850">
    <property type="entry name" value="Periplasmic binding protein-like II"/>
    <property type="match status" value="1"/>
</dbReference>
<dbReference type="EMBL" id="CP060010">
    <property type="protein sequence ID" value="QTN36170.1"/>
    <property type="molecule type" value="Genomic_DNA"/>
</dbReference>
<dbReference type="InterPro" id="IPR050682">
    <property type="entry name" value="ModA/WtpA"/>
</dbReference>
<evidence type="ECO:0000256" key="1">
    <source>
        <dbReference type="ARBA" id="ARBA00009175"/>
    </source>
</evidence>
<dbReference type="KEGG" id="cact:HZ995_01160"/>
<dbReference type="AlphaFoldDB" id="A0A975EQ80"/>
<dbReference type="NCBIfam" id="TIGR01256">
    <property type="entry name" value="modA"/>
    <property type="match status" value="1"/>
</dbReference>
<dbReference type="Pfam" id="PF13531">
    <property type="entry name" value="SBP_bac_11"/>
    <property type="match status" value="1"/>
</dbReference>
<protein>
    <submittedName>
        <fullName evidence="7">Molybdate ABC transporter substrate-binding protein</fullName>
    </submittedName>
</protein>
<comment type="similarity">
    <text evidence="1">Belongs to the bacterial solute-binding protein ModA family.</text>
</comment>
<evidence type="ECO:0000256" key="5">
    <source>
        <dbReference type="ARBA" id="ARBA00062515"/>
    </source>
</evidence>
<evidence type="ECO:0000256" key="2">
    <source>
        <dbReference type="ARBA" id="ARBA00022505"/>
    </source>
</evidence>
<dbReference type="PANTHER" id="PTHR30632">
    <property type="entry name" value="MOLYBDATE-BINDING PERIPLASMIC PROTEIN"/>
    <property type="match status" value="1"/>
</dbReference>
<gene>
    <name evidence="7" type="primary">modA</name>
    <name evidence="7" type="ORF">HZ995_01160</name>
</gene>
<proteinExistence type="inferred from homology"/>
<evidence type="ECO:0000313" key="8">
    <source>
        <dbReference type="Proteomes" id="UP000665026"/>
    </source>
</evidence>
<dbReference type="Proteomes" id="UP000665026">
    <property type="component" value="Chromosome"/>
</dbReference>
<organism evidence="7 8">
    <name type="scientific">Cognatishimia activa</name>
    <dbReference type="NCBI Taxonomy" id="1715691"/>
    <lineage>
        <taxon>Bacteria</taxon>
        <taxon>Pseudomonadati</taxon>
        <taxon>Pseudomonadota</taxon>
        <taxon>Alphaproteobacteria</taxon>
        <taxon>Rhodobacterales</taxon>
        <taxon>Paracoccaceae</taxon>
        <taxon>Cognatishimia</taxon>
    </lineage>
</organism>
<feature type="binding site" evidence="6">
    <location>
        <position position="176"/>
    </location>
    <ligand>
        <name>molybdate</name>
        <dbReference type="ChEBI" id="CHEBI:36264"/>
    </ligand>
</feature>
<dbReference type="RefSeq" id="WP_209356873.1">
    <property type="nucleotide sequence ID" value="NZ_CP060010.1"/>
</dbReference>
<dbReference type="GO" id="GO:1901359">
    <property type="term" value="F:tungstate binding"/>
    <property type="evidence" value="ECO:0007669"/>
    <property type="project" value="UniProtKB-ARBA"/>
</dbReference>
<evidence type="ECO:0000256" key="6">
    <source>
        <dbReference type="PIRSR" id="PIRSR004846-1"/>
    </source>
</evidence>
<accession>A0A975EQ80</accession>
<dbReference type="FunFam" id="3.40.190.10:FF:000035">
    <property type="entry name" value="Molybdate ABC transporter substrate-binding protein"/>
    <property type="match status" value="1"/>
</dbReference>
<dbReference type="GO" id="GO:0030288">
    <property type="term" value="C:outer membrane-bounded periplasmic space"/>
    <property type="evidence" value="ECO:0007669"/>
    <property type="project" value="TreeGrafter"/>
</dbReference>
<dbReference type="GO" id="GO:0015689">
    <property type="term" value="P:molybdate ion transport"/>
    <property type="evidence" value="ECO:0007669"/>
    <property type="project" value="InterPro"/>
</dbReference>
<dbReference type="PANTHER" id="PTHR30632:SF17">
    <property type="entry name" value="MOLYBDATE-BINDING PROTEIN MODA"/>
    <property type="match status" value="1"/>
</dbReference>
<sequence length="239" mass="25870">MLRFLSCIFFLVPTVALAEITVFAAASLRGVLDEIHASAPIKVTASYASSAALARQIAQGAPADVFFSANQLWATWLDDQAVKETFTAQDILRNELVVIASEADPDFDITALPETLGDGFLAVGHTRAVPAGIYAKEALSSLRLWDVLQDRIIQTDNVRAALRLVALGEAPFAVTYATDALADPAVHVVHRFDEEDHSPIIYRVAQLTRGEAANAYLDLLQSPAARDIFRAHGFQDIAP</sequence>
<evidence type="ECO:0000256" key="4">
    <source>
        <dbReference type="ARBA" id="ARBA00022729"/>
    </source>
</evidence>
<dbReference type="GO" id="GO:0030973">
    <property type="term" value="F:molybdate ion binding"/>
    <property type="evidence" value="ECO:0007669"/>
    <property type="project" value="TreeGrafter"/>
</dbReference>
<feature type="binding site" evidence="6">
    <location>
        <position position="131"/>
    </location>
    <ligand>
        <name>molybdate</name>
        <dbReference type="ChEBI" id="CHEBI:36264"/>
    </ligand>
</feature>